<dbReference type="Proteomes" id="UP000608594">
    <property type="component" value="Unassembled WGS sequence"/>
</dbReference>
<gene>
    <name evidence="1" type="ORF">H4P12_17975</name>
</gene>
<dbReference type="AlphaFoldDB" id="A0A926GJQ7"/>
<comment type="caution">
    <text evidence="1">The sequence shown here is derived from an EMBL/GenBank/DDBJ whole genome shotgun (WGS) entry which is preliminary data.</text>
</comment>
<evidence type="ECO:0000313" key="1">
    <source>
        <dbReference type="EMBL" id="MBC9248554.1"/>
    </source>
</evidence>
<reference evidence="1" key="1">
    <citation type="submission" date="2020-08" db="EMBL/GenBank/DDBJ databases">
        <title>Paracoccus amoyensis sp. nov., isolated from the surface seawater at coast of Xiamen, Fujian.</title>
        <authorList>
            <person name="Lyu L."/>
        </authorList>
    </citation>
    <scope>NUCLEOTIDE SEQUENCE</scope>
    <source>
        <strain evidence="1">11-3</strain>
    </source>
</reference>
<dbReference type="EMBL" id="JACOQL010000009">
    <property type="protein sequence ID" value="MBC9248554.1"/>
    <property type="molecule type" value="Genomic_DNA"/>
</dbReference>
<sequence>MDYIVTFSAIEQGQEVNVTDRFISWSMDRPNGLKRVGADSYYYRPGVGFRRISDDDGVSVQTAGFDSGQLYRVLTDFFDFLAASKGGAAIAGTSPDAPGGVVLVTNDQAVPSDPLGAENRGLVRSYQAMAILGGAHLFGAIHDGMFGLDGTVPASSEVVEDEGEQRQLGRGPWIFADLPPPSDMTEIDEIAFFIGDTALSAGKVMEKILKIPEITVYADDYFTYADPRNFGRAAAQPFPTAQGSFVEIRLELPPSLSREQVSARFAAVGQAAGLPDIYLVQSYEDAEGLVQVLPLHEDGSVGAMRVLRMAF</sequence>
<name>A0A926GJQ7_9RHOB</name>
<organism evidence="1 2">
    <name type="scientific">Paracoccus amoyensis</name>
    <dbReference type="NCBI Taxonomy" id="2760093"/>
    <lineage>
        <taxon>Bacteria</taxon>
        <taxon>Pseudomonadati</taxon>
        <taxon>Pseudomonadota</taxon>
        <taxon>Alphaproteobacteria</taxon>
        <taxon>Rhodobacterales</taxon>
        <taxon>Paracoccaceae</taxon>
        <taxon>Paracoccus</taxon>
    </lineage>
</organism>
<keyword evidence="2" id="KW-1185">Reference proteome</keyword>
<dbReference type="RefSeq" id="WP_187795018.1">
    <property type="nucleotide sequence ID" value="NZ_JACOQL010000009.1"/>
</dbReference>
<evidence type="ECO:0000313" key="2">
    <source>
        <dbReference type="Proteomes" id="UP000608594"/>
    </source>
</evidence>
<accession>A0A926GJQ7</accession>
<protein>
    <submittedName>
        <fullName evidence="1">Uncharacterized protein</fullName>
    </submittedName>
</protein>
<proteinExistence type="predicted"/>